<dbReference type="EMBL" id="QZCE01000002">
    <property type="protein sequence ID" value="NEZ65279.1"/>
    <property type="molecule type" value="Genomic_DNA"/>
</dbReference>
<organism evidence="2 3">
    <name type="scientific">Adonisia turfae CCMR0082</name>
    <dbReference type="NCBI Taxonomy" id="2304604"/>
    <lineage>
        <taxon>Bacteria</taxon>
        <taxon>Bacillati</taxon>
        <taxon>Cyanobacteriota</taxon>
        <taxon>Adonisia</taxon>
        <taxon>Adonisia turfae</taxon>
    </lineage>
</organism>
<sequence>MTKEGVDGEAMPIIAYYYGHQAGQHCKPEAKRLSKQFDKLGAKTTLLQLKGENSDLQKPVKIADEITIREDGVAIVSIRGAARLAGVSDKALRNHFSGADLTSSKLVEKLDAKGFGGADLKLFSEQSIPDQALSVILKYYAYEAGSNCTEEAKRFWEFIDDFNVRAWCYSMKGMVEVKTPTQQQPQLPSPEPEPQPTPPVEVLPPQQQPEIATPVEKARQVKGVVAELLKNVQLGQTPQEDNVLKAQVAVSAIQAHCPELANALGPVKDALANTTTPKADVTYFTPTVLGERLGMSARAFNKRLKQLGLQVENDNPTKGESAWLPTEAGKAYSVMDVGSDHRLVWSVRVLELFDRVLELFDGSASA</sequence>
<dbReference type="AlphaFoldDB" id="A0A6M0S9Y9"/>
<name>A0A6M0S9Y9_9CYAN</name>
<feature type="compositionally biased region" description="Pro residues" evidence="1">
    <location>
        <begin position="187"/>
        <end position="202"/>
    </location>
</feature>
<protein>
    <submittedName>
        <fullName evidence="2">Uncharacterized protein</fullName>
    </submittedName>
</protein>
<feature type="region of interest" description="Disordered" evidence="1">
    <location>
        <begin position="179"/>
        <end position="205"/>
    </location>
</feature>
<dbReference type="Proteomes" id="UP000473574">
    <property type="component" value="Unassembled WGS sequence"/>
</dbReference>
<evidence type="ECO:0000256" key="1">
    <source>
        <dbReference type="SAM" id="MobiDB-lite"/>
    </source>
</evidence>
<accession>A0A6M0S9Y9</accession>
<proteinExistence type="predicted"/>
<evidence type="ECO:0000313" key="3">
    <source>
        <dbReference type="Proteomes" id="UP000473574"/>
    </source>
</evidence>
<comment type="caution">
    <text evidence="2">The sequence shown here is derived from an EMBL/GenBank/DDBJ whole genome shotgun (WGS) entry which is preliminary data.</text>
</comment>
<reference evidence="2 3" key="1">
    <citation type="journal article" date="2020" name="Microb. Ecol.">
        <title>Ecogenomics of the Marine Benthic Filamentous Cyanobacterium Adonisia.</title>
        <authorList>
            <person name="Walter J.M."/>
            <person name="Coutinho F.H."/>
            <person name="Leomil L."/>
            <person name="Hargreaves P.I."/>
            <person name="Campeao M.E."/>
            <person name="Vieira V.V."/>
            <person name="Silva B.S."/>
            <person name="Fistarol G.O."/>
            <person name="Salomon P.S."/>
            <person name="Sawabe T."/>
            <person name="Mino S."/>
            <person name="Hosokawa M."/>
            <person name="Miyashita H."/>
            <person name="Maruyama F."/>
            <person name="van Verk M.C."/>
            <person name="Dutilh B.E."/>
            <person name="Thompson C.C."/>
            <person name="Thompson F.L."/>
        </authorList>
    </citation>
    <scope>NUCLEOTIDE SEQUENCE [LARGE SCALE GENOMIC DNA]</scope>
    <source>
        <strain evidence="2 3">CCMR0082</strain>
    </source>
</reference>
<evidence type="ECO:0000313" key="2">
    <source>
        <dbReference type="EMBL" id="NEZ65279.1"/>
    </source>
</evidence>
<gene>
    <name evidence="2" type="ORF">D0962_21315</name>
</gene>